<gene>
    <name evidence="1" type="ORF">FC695_04965</name>
</gene>
<proteinExistence type="predicted"/>
<dbReference type="Proteomes" id="UP000308444">
    <property type="component" value="Unassembled WGS sequence"/>
</dbReference>
<dbReference type="AlphaFoldDB" id="A0A9X9ADK0"/>
<accession>A0A9X9ADK0</accession>
<dbReference type="EMBL" id="SZOH01000272">
    <property type="protein sequence ID" value="TKJ06901.1"/>
    <property type="molecule type" value="Genomic_DNA"/>
</dbReference>
<evidence type="ECO:0000313" key="2">
    <source>
        <dbReference type="Proteomes" id="UP000308444"/>
    </source>
</evidence>
<sequence length="482" mass="53381">MIPAGYWVVHGLVFHKDTTEVICLGVLAPSAVAKNVVKFGVKAGDPYRDLYKPTGLIKVDTRGDWFTNDCTGVLLENVTSADLTVDIHGCKDGLVFLGQSKGCSYNRVNVISMMNNKRSVVTEAYQRGWANENFIFGGRYGNTSGKPNYDGVVFFEFGRNHEDFTHDGMKVIAPSIENHGKIAYLKGRGHTIENARFEMLSVPFKAIEIDGTDIRINSLYDTLLLHHQIILDFEIVRSKANVFIISPNEGDLRGYFSAGKNIILNGTDGSKVDGLITFSSYNPIVGTTLYITCDTEQELTGVTVANDFVTGGGNKIKYFAGQRLSTGQRVGYENAKVYTNHARVPVFASNSNNSGDDIFAELYYAGTKTFGLSYFGDIYARKLQLRGIEVFPTNGRPVADGEEGHFAFDNYRFGQWAMYQYVSGAWRGIAQKRVLAESGKNRPKGLGVADTGYFFMDKDITPDGKPIWWNGEVWIDADGMRA</sequence>
<organism evidence="1 2">
    <name type="scientific">Bacillus cereus</name>
    <dbReference type="NCBI Taxonomy" id="1396"/>
    <lineage>
        <taxon>Bacteria</taxon>
        <taxon>Bacillati</taxon>
        <taxon>Bacillota</taxon>
        <taxon>Bacilli</taxon>
        <taxon>Bacillales</taxon>
        <taxon>Bacillaceae</taxon>
        <taxon>Bacillus</taxon>
        <taxon>Bacillus cereus group</taxon>
    </lineage>
</organism>
<reference evidence="1 2" key="1">
    <citation type="journal article" date="2019" name="Environ. Microbiol.">
        <title>An active ?-lactamase is a part of an orchestrated cell wall stress resistance network of Bacillus subtilis and related rhizosphere species.</title>
        <authorList>
            <person name="Bucher T."/>
            <person name="Keren-Paz A."/>
            <person name="Hausser J."/>
            <person name="Olender T."/>
            <person name="Cytryn E."/>
            <person name="Kolodkin-Gal I."/>
        </authorList>
    </citation>
    <scope>NUCLEOTIDE SEQUENCE [LARGE SCALE GENOMIC DNA]</scope>
    <source>
        <strain evidence="1 2">I32</strain>
    </source>
</reference>
<name>A0A9X9ADK0_BACCE</name>
<evidence type="ECO:0000313" key="1">
    <source>
        <dbReference type="EMBL" id="TKJ06901.1"/>
    </source>
</evidence>
<protein>
    <submittedName>
        <fullName evidence="1">Uncharacterized protein</fullName>
    </submittedName>
</protein>
<comment type="caution">
    <text evidence="1">The sequence shown here is derived from an EMBL/GenBank/DDBJ whole genome shotgun (WGS) entry which is preliminary data.</text>
</comment>